<name>A0A409VTA3_9AGAR</name>
<dbReference type="AlphaFoldDB" id="A0A409VTA3"/>
<reference evidence="2 3" key="1">
    <citation type="journal article" date="2018" name="Evol. Lett.">
        <title>Horizontal gene cluster transfer increased hallucinogenic mushroom diversity.</title>
        <authorList>
            <person name="Reynolds H.T."/>
            <person name="Vijayakumar V."/>
            <person name="Gluck-Thaler E."/>
            <person name="Korotkin H.B."/>
            <person name="Matheny P.B."/>
            <person name="Slot J.C."/>
        </authorList>
    </citation>
    <scope>NUCLEOTIDE SEQUENCE [LARGE SCALE GENOMIC DNA]</scope>
    <source>
        <strain evidence="2 3">SRW20</strain>
    </source>
</reference>
<dbReference type="OrthoDB" id="10607169at2759"/>
<dbReference type="Proteomes" id="UP000284706">
    <property type="component" value="Unassembled WGS sequence"/>
</dbReference>
<evidence type="ECO:0000256" key="1">
    <source>
        <dbReference type="SAM" id="MobiDB-lite"/>
    </source>
</evidence>
<proteinExistence type="predicted"/>
<evidence type="ECO:0000313" key="3">
    <source>
        <dbReference type="Proteomes" id="UP000284706"/>
    </source>
</evidence>
<accession>A0A409VTA3</accession>
<feature type="compositionally biased region" description="Polar residues" evidence="1">
    <location>
        <begin position="1"/>
        <end position="18"/>
    </location>
</feature>
<dbReference type="InParanoid" id="A0A409VTA3"/>
<dbReference type="EMBL" id="NHYE01005573">
    <property type="protein sequence ID" value="PPQ69416.1"/>
    <property type="molecule type" value="Genomic_DNA"/>
</dbReference>
<gene>
    <name evidence="2" type="ORF">CVT26_002454</name>
</gene>
<sequence length="299" mass="33792">MITDVDSLSSGNENQSIDIQDPDDLLRSSSSLTLYSVSSGASSGASSGNSVFDPMLRIGERPWFMETRRLSSVSTFRLTVPDTIPTEDELAAARFCGIDEPRTVPEDYDDLPSCFKWLEPKPFTQEELEYGNYSKPLYVHSLRVSETYYPRLYFGIRQYYTLLPGSLKGISIRRGTVVCLEKVFSPYVTYRVNRVRLLHDEMADIEVVGVHEDGRIFDESSLTWPPVAVGVPAESCQMEPAKDTMQYLRLSGRIYRRTVFGIVSSQTFGVGRIVRYEKIRASASSKFVLVDHCLIRLNC</sequence>
<keyword evidence="3" id="KW-1185">Reference proteome</keyword>
<protein>
    <submittedName>
        <fullName evidence="2">Uncharacterized protein</fullName>
    </submittedName>
</protein>
<comment type="caution">
    <text evidence="2">The sequence shown here is derived from an EMBL/GenBank/DDBJ whole genome shotgun (WGS) entry which is preliminary data.</text>
</comment>
<feature type="region of interest" description="Disordered" evidence="1">
    <location>
        <begin position="1"/>
        <end position="23"/>
    </location>
</feature>
<organism evidence="2 3">
    <name type="scientific">Gymnopilus dilepis</name>
    <dbReference type="NCBI Taxonomy" id="231916"/>
    <lineage>
        <taxon>Eukaryota</taxon>
        <taxon>Fungi</taxon>
        <taxon>Dikarya</taxon>
        <taxon>Basidiomycota</taxon>
        <taxon>Agaricomycotina</taxon>
        <taxon>Agaricomycetes</taxon>
        <taxon>Agaricomycetidae</taxon>
        <taxon>Agaricales</taxon>
        <taxon>Agaricineae</taxon>
        <taxon>Hymenogastraceae</taxon>
        <taxon>Gymnopilus</taxon>
    </lineage>
</organism>
<evidence type="ECO:0000313" key="2">
    <source>
        <dbReference type="EMBL" id="PPQ69416.1"/>
    </source>
</evidence>